<proteinExistence type="predicted"/>
<evidence type="ECO:0000259" key="2">
    <source>
        <dbReference type="Pfam" id="PF25482"/>
    </source>
</evidence>
<feature type="compositionally biased region" description="Low complexity" evidence="1">
    <location>
        <begin position="88"/>
        <end position="101"/>
    </location>
</feature>
<name>A0AAD6D066_9EURO</name>
<sequence length="748" mass="84578">MMEWEKTAAQDWSLPDYGRDKNGAGPALNATTETPLIPDLISTTPPAPSTNPSSTNDEAPFEPISELSARSIKPPKQAPISGEPVDGSQQQAASAAPAFKDSPAKKRWREGRKPDASVRLPDEVIKAKPYFGEKAPSIALMKSLAHFRERDEVLKRIAQLTGVFMKRGSQHDQALCIWGEPEQVKAAKTLLLRLLEWFYCQNPVDGQRSWAKIHPEYEQDIQRTLLVMTIKNEEASLRGKPTTATSESQLTGFMSKRVYTWPKDGPTAQEELGNHLEKLDLIRKEFRVHVYLEEGSTDNICISGKKDTDMEQIIARLQRLWNTTMAKTNTRIKAYIVEPPTKDVVRSTVVLVQSGKIALPFLHGTQHRLLGAKHNQKRDDIDDIQKNNSQLLLSSFQEALSQANLFAGHLRMRVHFGSFVMDRFRAPDNGQKAYGLDEFREMVLLERARGRLVPGLKISGEQLLSRCMSATSVFEPVDTSDTLKELKSIIPTYSASFQFSGAANSPFRLEVDFRRRSTEIEKVYHRWFNTHDEQSENVRLLPMQLGVMNFIRSDWQADIELFEPLHNDQMSERLGSFLHSIRFDNKLRVHGMATNPRKKVLFNQDASVSNFIEKSAIQLTVKGTKYVLELARFDRYTRRTLGWATTPDVAWGATLFNPGWDAALGASIRSFATDPKDTARRVGDFESFFPQEAASLGGDNEVFWEYLKLVHDLSGLLGLSKQDFERLSENSIKQRMGGLMDVELGMLF</sequence>
<reference evidence="3 4" key="1">
    <citation type="journal article" date="2023" name="IMA Fungus">
        <title>Comparative genomic study of the Penicillium genus elucidates a diverse pangenome and 15 lateral gene transfer events.</title>
        <authorList>
            <person name="Petersen C."/>
            <person name="Sorensen T."/>
            <person name="Nielsen M.R."/>
            <person name="Sondergaard T.E."/>
            <person name="Sorensen J.L."/>
            <person name="Fitzpatrick D.A."/>
            <person name="Frisvad J.C."/>
            <person name="Nielsen K.L."/>
        </authorList>
    </citation>
    <scope>NUCLEOTIDE SEQUENCE [LARGE SCALE GENOMIC DNA]</scope>
    <source>
        <strain evidence="3 4">IBT 35679</strain>
    </source>
</reference>
<gene>
    <name evidence="3" type="ORF">N7494_004192</name>
</gene>
<evidence type="ECO:0000313" key="3">
    <source>
        <dbReference type="EMBL" id="KAJ5546607.1"/>
    </source>
</evidence>
<comment type="caution">
    <text evidence="3">The sequence shown here is derived from an EMBL/GenBank/DDBJ whole genome shotgun (WGS) entry which is preliminary data.</text>
</comment>
<organism evidence="3 4">
    <name type="scientific">Penicillium frequentans</name>
    <dbReference type="NCBI Taxonomy" id="3151616"/>
    <lineage>
        <taxon>Eukaryota</taxon>
        <taxon>Fungi</taxon>
        <taxon>Dikarya</taxon>
        <taxon>Ascomycota</taxon>
        <taxon>Pezizomycotina</taxon>
        <taxon>Eurotiomycetes</taxon>
        <taxon>Eurotiomycetidae</taxon>
        <taxon>Eurotiales</taxon>
        <taxon>Aspergillaceae</taxon>
        <taxon>Penicillium</taxon>
    </lineage>
</organism>
<feature type="domain" description="DUF7905" evidence="2">
    <location>
        <begin position="376"/>
        <end position="665"/>
    </location>
</feature>
<evidence type="ECO:0000313" key="4">
    <source>
        <dbReference type="Proteomes" id="UP001220324"/>
    </source>
</evidence>
<evidence type="ECO:0000256" key="1">
    <source>
        <dbReference type="SAM" id="MobiDB-lite"/>
    </source>
</evidence>
<feature type="region of interest" description="Disordered" evidence="1">
    <location>
        <begin position="1"/>
        <end position="115"/>
    </location>
</feature>
<accession>A0AAD6D066</accession>
<keyword evidence="4" id="KW-1185">Reference proteome</keyword>
<dbReference type="Pfam" id="PF25482">
    <property type="entry name" value="DUF7905"/>
    <property type="match status" value="1"/>
</dbReference>
<dbReference type="InterPro" id="IPR057227">
    <property type="entry name" value="DUF7905"/>
</dbReference>
<protein>
    <recommendedName>
        <fullName evidence="2">DUF7905 domain-containing protein</fullName>
    </recommendedName>
</protein>
<dbReference type="EMBL" id="JAQIZZ010000003">
    <property type="protein sequence ID" value="KAJ5546607.1"/>
    <property type="molecule type" value="Genomic_DNA"/>
</dbReference>
<dbReference type="AlphaFoldDB" id="A0AAD6D066"/>
<dbReference type="Proteomes" id="UP001220324">
    <property type="component" value="Unassembled WGS sequence"/>
</dbReference>